<accession>A0A8J7FYY5</accession>
<keyword evidence="2" id="KW-1185">Reference proteome</keyword>
<reference evidence="1" key="1">
    <citation type="submission" date="2020-10" db="EMBL/GenBank/DDBJ databases">
        <authorList>
            <person name="Lu T."/>
            <person name="Wang Q."/>
            <person name="Han X."/>
        </authorList>
    </citation>
    <scope>NUCLEOTIDE SEQUENCE</scope>
    <source>
        <strain evidence="1">WQ 117</strain>
    </source>
</reference>
<sequence length="101" mass="11955">MEKSIAFPKKDLMIELFLAEQNLDHSQELFWNKIKTNPQVWKCNDVIEDNFWVVAGHENHIVWYNDIVEGFNISKFKIEGKILEYCGSKLELTDVLNELMH</sequence>
<proteinExistence type="predicted"/>
<organism evidence="1 2">
    <name type="scientific">Faecalibacter rhinopitheci</name>
    <dbReference type="NCBI Taxonomy" id="2779678"/>
    <lineage>
        <taxon>Bacteria</taxon>
        <taxon>Pseudomonadati</taxon>
        <taxon>Bacteroidota</taxon>
        <taxon>Flavobacteriia</taxon>
        <taxon>Flavobacteriales</taxon>
        <taxon>Weeksellaceae</taxon>
        <taxon>Faecalibacter</taxon>
    </lineage>
</organism>
<name>A0A8J7FYY5_9FLAO</name>
<evidence type="ECO:0000313" key="1">
    <source>
        <dbReference type="EMBL" id="MBF0598233.1"/>
    </source>
</evidence>
<dbReference type="RefSeq" id="WP_194183803.1">
    <property type="nucleotide sequence ID" value="NZ_JADGIK010000010.1"/>
</dbReference>
<evidence type="ECO:0000313" key="2">
    <source>
        <dbReference type="Proteomes" id="UP000608754"/>
    </source>
</evidence>
<comment type="caution">
    <text evidence="1">The sequence shown here is derived from an EMBL/GenBank/DDBJ whole genome shotgun (WGS) entry which is preliminary data.</text>
</comment>
<dbReference type="EMBL" id="JADGIK010000010">
    <property type="protein sequence ID" value="MBF0598233.1"/>
    <property type="molecule type" value="Genomic_DNA"/>
</dbReference>
<protein>
    <submittedName>
        <fullName evidence="1">Uncharacterized protein</fullName>
    </submittedName>
</protein>
<dbReference type="AlphaFoldDB" id="A0A8J7FYY5"/>
<dbReference type="Proteomes" id="UP000608754">
    <property type="component" value="Unassembled WGS sequence"/>
</dbReference>
<gene>
    <name evidence="1" type="ORF">IM532_12415</name>
</gene>